<dbReference type="eggNOG" id="COG0810">
    <property type="taxonomic scope" value="Bacteria"/>
</dbReference>
<keyword evidence="3" id="KW-0813">Transport</keyword>
<evidence type="ECO:0000256" key="2">
    <source>
        <dbReference type="ARBA" id="ARBA00006555"/>
    </source>
</evidence>
<protein>
    <submittedName>
        <fullName evidence="12">TonB</fullName>
    </submittedName>
</protein>
<reference evidence="12 13" key="2">
    <citation type="journal article" date="2013" name="Int. J. Syst. Evol. Microbiol.">
        <title>Methylophaga nitratireducenticrescens sp. nov. and Methylophaga frappieri sp. nov., isolated from the biofilm of the methanol-fed denitrification system treating the seawater at the Montreal Biodome.</title>
        <authorList>
            <person name="Villeneuve C."/>
            <person name="Martineau C."/>
            <person name="Mauffrey F."/>
            <person name="Villemur R."/>
        </authorList>
    </citation>
    <scope>NUCLEOTIDE SEQUENCE [LARGE SCALE GENOMIC DNA]</scope>
    <source>
        <strain evidence="12 13">JAM1</strain>
    </source>
</reference>
<keyword evidence="13" id="KW-1185">Reference proteome</keyword>
<gene>
    <name evidence="12" type="ordered locus">Q7A_2855</name>
</gene>
<keyword evidence="5" id="KW-0997">Cell inner membrane</keyword>
<proteinExistence type="inferred from homology"/>
<feature type="region of interest" description="Disordered" evidence="10">
    <location>
        <begin position="1"/>
        <end position="38"/>
    </location>
</feature>
<dbReference type="GO" id="GO:0031992">
    <property type="term" value="F:energy transducer activity"/>
    <property type="evidence" value="ECO:0007669"/>
    <property type="project" value="TreeGrafter"/>
</dbReference>
<dbReference type="SUPFAM" id="SSF74653">
    <property type="entry name" value="TolA/TonB C-terminal domain"/>
    <property type="match status" value="1"/>
</dbReference>
<evidence type="ECO:0000313" key="13">
    <source>
        <dbReference type="Proteomes" id="UP000009144"/>
    </source>
</evidence>
<dbReference type="InterPro" id="IPR006260">
    <property type="entry name" value="TonB/TolA_C"/>
</dbReference>
<dbReference type="PANTHER" id="PTHR33446">
    <property type="entry name" value="PROTEIN TONB-RELATED"/>
    <property type="match status" value="1"/>
</dbReference>
<evidence type="ECO:0000256" key="10">
    <source>
        <dbReference type="SAM" id="MobiDB-lite"/>
    </source>
</evidence>
<dbReference type="Gene3D" id="3.30.1150.10">
    <property type="match status" value="1"/>
</dbReference>
<dbReference type="PATRIC" id="fig|754476.3.peg.2802"/>
<reference evidence="12 13" key="1">
    <citation type="journal article" date="2012" name="J. Bacteriol.">
        <title>Complete genome sequences of Methylophaga sp. strain JAM1 and Methylophaga sp. strain JAM7.</title>
        <authorList>
            <person name="Villeneuve C."/>
            <person name="Martineau C."/>
            <person name="Mauffrey F."/>
            <person name="Villemur R."/>
        </authorList>
    </citation>
    <scope>NUCLEOTIDE SEQUENCE [LARGE SCALE GENOMIC DNA]</scope>
    <source>
        <strain evidence="12 13">JAM1</strain>
    </source>
</reference>
<dbReference type="GO" id="GO:0098797">
    <property type="term" value="C:plasma membrane protein complex"/>
    <property type="evidence" value="ECO:0007669"/>
    <property type="project" value="TreeGrafter"/>
</dbReference>
<keyword evidence="4" id="KW-1003">Cell membrane</keyword>
<dbReference type="HOGENOM" id="CLU_1873002_0_0_6"/>
<dbReference type="PANTHER" id="PTHR33446:SF2">
    <property type="entry name" value="PROTEIN TONB"/>
    <property type="match status" value="1"/>
</dbReference>
<dbReference type="NCBIfam" id="TIGR01352">
    <property type="entry name" value="tonB_Cterm"/>
    <property type="match status" value="1"/>
</dbReference>
<dbReference type="Proteomes" id="UP000009144">
    <property type="component" value="Chromosome"/>
</dbReference>
<dbReference type="GO" id="GO:0055085">
    <property type="term" value="P:transmembrane transport"/>
    <property type="evidence" value="ECO:0007669"/>
    <property type="project" value="InterPro"/>
</dbReference>
<name>I1XML6_METNJ</name>
<evidence type="ECO:0000256" key="3">
    <source>
        <dbReference type="ARBA" id="ARBA00022448"/>
    </source>
</evidence>
<accession>I1XML6</accession>
<feature type="domain" description="TonB C-terminal" evidence="11">
    <location>
        <begin position="46"/>
        <end position="136"/>
    </location>
</feature>
<keyword evidence="6" id="KW-0812">Transmembrane</keyword>
<evidence type="ECO:0000259" key="11">
    <source>
        <dbReference type="PROSITE" id="PS52015"/>
    </source>
</evidence>
<sequence length="136" mass="15261">MVETDNDQSAPKTSAPQAAEVKTKAESTTARRSGKLNEQIVQARDNWQYRLHAHLAQYKQYPSSARRKGREGSPRIAFTMSRDGTVLDVWLVQSSGTELLDRAAQQLIRQAEPLPALPDEIKEQELTLTVPINYSL</sequence>
<keyword evidence="9" id="KW-0472">Membrane</keyword>
<dbReference type="PROSITE" id="PS52015">
    <property type="entry name" value="TONB_CTD"/>
    <property type="match status" value="1"/>
</dbReference>
<organism evidence="12 13">
    <name type="scientific">Methylophaga nitratireducenticrescens</name>
    <dbReference type="NCBI Taxonomy" id="754476"/>
    <lineage>
        <taxon>Bacteria</taxon>
        <taxon>Pseudomonadati</taxon>
        <taxon>Pseudomonadota</taxon>
        <taxon>Gammaproteobacteria</taxon>
        <taxon>Thiotrichales</taxon>
        <taxon>Piscirickettsiaceae</taxon>
        <taxon>Methylophaga</taxon>
    </lineage>
</organism>
<evidence type="ECO:0000256" key="8">
    <source>
        <dbReference type="ARBA" id="ARBA00022989"/>
    </source>
</evidence>
<dbReference type="Pfam" id="PF03544">
    <property type="entry name" value="TonB_C"/>
    <property type="match status" value="1"/>
</dbReference>
<dbReference type="KEGG" id="mej:Q7A_2855"/>
<dbReference type="EMBL" id="CP003390">
    <property type="protein sequence ID" value="AFI85635.1"/>
    <property type="molecule type" value="Genomic_DNA"/>
</dbReference>
<dbReference type="GO" id="GO:0015031">
    <property type="term" value="P:protein transport"/>
    <property type="evidence" value="ECO:0007669"/>
    <property type="project" value="UniProtKB-KW"/>
</dbReference>
<evidence type="ECO:0000256" key="5">
    <source>
        <dbReference type="ARBA" id="ARBA00022519"/>
    </source>
</evidence>
<dbReference type="InterPro" id="IPR051045">
    <property type="entry name" value="TonB-dependent_transducer"/>
</dbReference>
<evidence type="ECO:0000313" key="12">
    <source>
        <dbReference type="EMBL" id="AFI85635.1"/>
    </source>
</evidence>
<feature type="compositionally biased region" description="Polar residues" evidence="10">
    <location>
        <begin position="7"/>
        <end position="16"/>
    </location>
</feature>
<evidence type="ECO:0000256" key="7">
    <source>
        <dbReference type="ARBA" id="ARBA00022927"/>
    </source>
</evidence>
<evidence type="ECO:0000256" key="9">
    <source>
        <dbReference type="ARBA" id="ARBA00023136"/>
    </source>
</evidence>
<comment type="subcellular location">
    <subcellularLocation>
        <location evidence="1">Cell inner membrane</location>
        <topology evidence="1">Single-pass membrane protein</topology>
        <orientation evidence="1">Periplasmic side</orientation>
    </subcellularLocation>
</comment>
<keyword evidence="7" id="KW-0653">Protein transport</keyword>
<evidence type="ECO:0000256" key="6">
    <source>
        <dbReference type="ARBA" id="ARBA00022692"/>
    </source>
</evidence>
<dbReference type="STRING" id="754476.Q7A_2855"/>
<keyword evidence="8" id="KW-1133">Transmembrane helix</keyword>
<evidence type="ECO:0000256" key="1">
    <source>
        <dbReference type="ARBA" id="ARBA00004383"/>
    </source>
</evidence>
<dbReference type="InterPro" id="IPR037682">
    <property type="entry name" value="TonB_C"/>
</dbReference>
<evidence type="ECO:0000256" key="4">
    <source>
        <dbReference type="ARBA" id="ARBA00022475"/>
    </source>
</evidence>
<comment type="similarity">
    <text evidence="2">Belongs to the TonB family.</text>
</comment>
<dbReference type="AlphaFoldDB" id="I1XML6"/>